<dbReference type="PANTHER" id="PTHR34406:SF1">
    <property type="entry name" value="PROTEIN YCEI"/>
    <property type="match status" value="1"/>
</dbReference>
<dbReference type="InterPro" id="IPR036761">
    <property type="entry name" value="TTHA0802/YceI-like_sf"/>
</dbReference>
<dbReference type="RefSeq" id="WP_093950202.1">
    <property type="nucleotide sequence ID" value="NZ_NMUL01000027.1"/>
</dbReference>
<comment type="similarity">
    <text evidence="1">Belongs to the UPF0312 family.</text>
</comment>
<feature type="domain" description="Lipid/polyisoprenoid-binding YceI-like" evidence="2">
    <location>
        <begin position="16"/>
        <end position="183"/>
    </location>
</feature>
<proteinExistence type="inferred from homology"/>
<dbReference type="Proteomes" id="UP000215199">
    <property type="component" value="Unassembled WGS sequence"/>
</dbReference>
<gene>
    <name evidence="3" type="ORF">CF165_26085</name>
</gene>
<keyword evidence="4" id="KW-1185">Reference proteome</keyword>
<organism evidence="3 4">
    <name type="scientific">Amycolatopsis vastitatis</name>
    <dbReference type="NCBI Taxonomy" id="1905142"/>
    <lineage>
        <taxon>Bacteria</taxon>
        <taxon>Bacillati</taxon>
        <taxon>Actinomycetota</taxon>
        <taxon>Actinomycetes</taxon>
        <taxon>Pseudonocardiales</taxon>
        <taxon>Pseudonocardiaceae</taxon>
        <taxon>Amycolatopsis</taxon>
    </lineage>
</organism>
<name>A0A229T096_9PSEU</name>
<evidence type="ECO:0000256" key="1">
    <source>
        <dbReference type="ARBA" id="ARBA00008812"/>
    </source>
</evidence>
<protein>
    <recommendedName>
        <fullName evidence="2">Lipid/polyisoprenoid-binding YceI-like domain-containing protein</fullName>
    </recommendedName>
</protein>
<dbReference type="Pfam" id="PF04264">
    <property type="entry name" value="YceI"/>
    <property type="match status" value="1"/>
</dbReference>
<dbReference type="OrthoDB" id="9811006at2"/>
<reference evidence="4" key="1">
    <citation type="submission" date="2017-07" db="EMBL/GenBank/DDBJ databases">
        <title>Comparative genome mining reveals phylogenetic distribution patterns of secondary metabolites in Amycolatopsis.</title>
        <authorList>
            <person name="Adamek M."/>
            <person name="Alanjary M."/>
            <person name="Sales-Ortells H."/>
            <person name="Goodfellow M."/>
            <person name="Bull A.T."/>
            <person name="Kalinowski J."/>
            <person name="Ziemert N."/>
        </authorList>
    </citation>
    <scope>NUCLEOTIDE SEQUENCE [LARGE SCALE GENOMIC DNA]</scope>
    <source>
        <strain evidence="4">H5</strain>
    </source>
</reference>
<dbReference type="AlphaFoldDB" id="A0A229T096"/>
<dbReference type="SUPFAM" id="SSF101874">
    <property type="entry name" value="YceI-like"/>
    <property type="match status" value="1"/>
</dbReference>
<comment type="caution">
    <text evidence="3">The sequence shown here is derived from an EMBL/GenBank/DDBJ whole genome shotgun (WGS) entry which is preliminary data.</text>
</comment>
<dbReference type="InterPro" id="IPR007372">
    <property type="entry name" value="Lipid/polyisoprenoid-bd_YceI"/>
</dbReference>
<evidence type="ECO:0000313" key="4">
    <source>
        <dbReference type="Proteomes" id="UP000215199"/>
    </source>
</evidence>
<sequence>MTTAAKLSIPGYVAGVWDVDAVHSDVSFTVPHMMVSKVHGRFARFTGRIVTGDDVTGSSVTATVEAASVDTGNEWRDKDVRSASFLDVENHPLWTFRSTGVRVDGDGLVADGDLTIKGITRPVSLALEVNGIVPDTAGGTRAGISASTTIDRNDFGVTVKLPLDGGGVVVGEKVQITLEIEAVLRQV</sequence>
<evidence type="ECO:0000259" key="2">
    <source>
        <dbReference type="SMART" id="SM00867"/>
    </source>
</evidence>
<dbReference type="EMBL" id="NMUL01000027">
    <property type="protein sequence ID" value="OXM64706.1"/>
    <property type="molecule type" value="Genomic_DNA"/>
</dbReference>
<dbReference type="Gene3D" id="2.40.128.110">
    <property type="entry name" value="Lipid/polyisoprenoid-binding, YceI-like"/>
    <property type="match status" value="1"/>
</dbReference>
<dbReference type="SMART" id="SM00867">
    <property type="entry name" value="YceI"/>
    <property type="match status" value="1"/>
</dbReference>
<accession>A0A229T096</accession>
<dbReference type="PANTHER" id="PTHR34406">
    <property type="entry name" value="PROTEIN YCEI"/>
    <property type="match status" value="1"/>
</dbReference>
<evidence type="ECO:0000313" key="3">
    <source>
        <dbReference type="EMBL" id="OXM64706.1"/>
    </source>
</evidence>